<evidence type="ECO:0008006" key="4">
    <source>
        <dbReference type="Google" id="ProtNLM"/>
    </source>
</evidence>
<keyword evidence="1" id="KW-0732">Signal</keyword>
<evidence type="ECO:0000313" key="3">
    <source>
        <dbReference type="Proteomes" id="UP001385951"/>
    </source>
</evidence>
<evidence type="ECO:0000256" key="1">
    <source>
        <dbReference type="SAM" id="SignalP"/>
    </source>
</evidence>
<dbReference type="AlphaFoldDB" id="A0AAW0FRG8"/>
<keyword evidence="3" id="KW-1185">Reference proteome</keyword>
<dbReference type="Gene3D" id="3.90.226.10">
    <property type="entry name" value="2-enoyl-CoA Hydratase, Chain A, domain 1"/>
    <property type="match status" value="1"/>
</dbReference>
<name>A0AAW0FRG8_9APHY</name>
<dbReference type="Proteomes" id="UP001385951">
    <property type="component" value="Unassembled WGS sequence"/>
</dbReference>
<feature type="chain" id="PRO_5043519323" description="Tail specific protease domain-containing protein" evidence="1">
    <location>
        <begin position="24"/>
        <end position="648"/>
    </location>
</feature>
<reference evidence="2 3" key="1">
    <citation type="submission" date="2022-09" db="EMBL/GenBank/DDBJ databases">
        <authorList>
            <person name="Palmer J.M."/>
        </authorList>
    </citation>
    <scope>NUCLEOTIDE SEQUENCE [LARGE SCALE GENOMIC DNA]</scope>
    <source>
        <strain evidence="2 3">DSM 7382</strain>
    </source>
</reference>
<dbReference type="InterPro" id="IPR052766">
    <property type="entry name" value="S41A_metabolite_peptidase"/>
</dbReference>
<sequence>MVFVKRATGVILTTLALSLTTGAAPSAADPCAKFAGQQFVVPADALTCLKSFPFNETLRQNVLTNIARVFDFFTFEDFYLNSPAPFQESTTNIRADIARINRTTFATDYDFNRAVYDFTTQLNDGHTRWFPNCYTSFQNLLPTPVVTLEENGVQNVFVAPDSVEFVNLLGVNYTSHFDQIGFNFRRFAGAKVLSIEGQDPYAYADFIAKTASGNYLDHGVRVNSVFSSYRISGTDFSQRFGDISGPAFPDKNFLTMTLIPVNSTKSETVQVPFLASYVGAPFTDRASFWTANCAANDETNGVNLRNSGVSAKRATQKQARAVIIDKTPANGVGLPSQFQPRLPQTDGSTGVIKSYILPDNKTGVMFVGSFEGDFNQFQTDTVAAIDQFKASGVSRLLIDLTNNGGGFVCLGQFLHQYLAGAKIGYPGFVSTSRANPLAQKIVAADIALGVTGQISFYAPDNWAFLNDTPQPVTFNYNTPSAPFKINGVSDPTSQRFHDICTPFVVPVPEEPPFDLSNVAIVSNGNCASTCAMFSTLMFERHQTKIAIFGGKPGEQLQYKGMAGNQVLEWADLDTEIKTAGVKNDPLAPPDLLIQGNMRHNWRTAWSFLDENVPIAYESELPQFRFAYTKDTYNDPQNLWTFAASKLLH</sequence>
<dbReference type="EMBL" id="JASBNA010000030">
    <property type="protein sequence ID" value="KAK7683441.1"/>
    <property type="molecule type" value="Genomic_DNA"/>
</dbReference>
<dbReference type="PANTHER" id="PTHR37049:SF4">
    <property type="entry name" value="RHODANESE DOMAIN-CONTAINING PROTEIN"/>
    <property type="match status" value="1"/>
</dbReference>
<dbReference type="PANTHER" id="PTHR37049">
    <property type="entry name" value="PEPTIDASE S41 FAMILY PROTEIN"/>
    <property type="match status" value="1"/>
</dbReference>
<evidence type="ECO:0000313" key="2">
    <source>
        <dbReference type="EMBL" id="KAK7683441.1"/>
    </source>
</evidence>
<accession>A0AAW0FRG8</accession>
<proteinExistence type="predicted"/>
<gene>
    <name evidence="2" type="ORF">QCA50_013273</name>
</gene>
<comment type="caution">
    <text evidence="2">The sequence shown here is derived from an EMBL/GenBank/DDBJ whole genome shotgun (WGS) entry which is preliminary data.</text>
</comment>
<dbReference type="InterPro" id="IPR029045">
    <property type="entry name" value="ClpP/crotonase-like_dom_sf"/>
</dbReference>
<feature type="signal peptide" evidence="1">
    <location>
        <begin position="1"/>
        <end position="23"/>
    </location>
</feature>
<protein>
    <recommendedName>
        <fullName evidence="4">Tail specific protease domain-containing protein</fullName>
    </recommendedName>
</protein>
<dbReference type="SUPFAM" id="SSF52096">
    <property type="entry name" value="ClpP/crotonase"/>
    <property type="match status" value="1"/>
</dbReference>
<organism evidence="2 3">
    <name type="scientific">Cerrena zonata</name>
    <dbReference type="NCBI Taxonomy" id="2478898"/>
    <lineage>
        <taxon>Eukaryota</taxon>
        <taxon>Fungi</taxon>
        <taxon>Dikarya</taxon>
        <taxon>Basidiomycota</taxon>
        <taxon>Agaricomycotina</taxon>
        <taxon>Agaricomycetes</taxon>
        <taxon>Polyporales</taxon>
        <taxon>Cerrenaceae</taxon>
        <taxon>Cerrena</taxon>
    </lineage>
</organism>